<evidence type="ECO:0000313" key="9">
    <source>
        <dbReference type="Proteomes" id="UP000603904"/>
    </source>
</evidence>
<dbReference type="EMBL" id="BOOC01000040">
    <property type="protein sequence ID" value="GIH43541.1"/>
    <property type="molecule type" value="Genomic_DNA"/>
</dbReference>
<feature type="transmembrane region" description="Helical" evidence="6">
    <location>
        <begin position="126"/>
        <end position="141"/>
    </location>
</feature>
<evidence type="ECO:0000259" key="7">
    <source>
        <dbReference type="Pfam" id="PF00892"/>
    </source>
</evidence>
<feature type="transmembrane region" description="Helical" evidence="6">
    <location>
        <begin position="266"/>
        <end position="283"/>
    </location>
</feature>
<feature type="transmembrane region" description="Helical" evidence="6">
    <location>
        <begin position="9"/>
        <end position="30"/>
    </location>
</feature>
<keyword evidence="8" id="KW-0067">ATP-binding</keyword>
<evidence type="ECO:0000256" key="4">
    <source>
        <dbReference type="ARBA" id="ARBA00022989"/>
    </source>
</evidence>
<feature type="transmembrane region" description="Helical" evidence="6">
    <location>
        <begin position="179"/>
        <end position="198"/>
    </location>
</feature>
<keyword evidence="5 6" id="KW-0472">Membrane</keyword>
<dbReference type="Pfam" id="PF00892">
    <property type="entry name" value="EamA"/>
    <property type="match status" value="2"/>
</dbReference>
<comment type="caution">
    <text evidence="8">The sequence shown here is derived from an EMBL/GenBank/DDBJ whole genome shotgun (WGS) entry which is preliminary data.</text>
</comment>
<gene>
    <name evidence="8" type="ORF">Mco01_65410</name>
</gene>
<dbReference type="Gene3D" id="1.10.3730.20">
    <property type="match status" value="2"/>
</dbReference>
<keyword evidence="4 6" id="KW-1133">Transmembrane helix</keyword>
<keyword evidence="8" id="KW-0547">Nucleotide-binding</keyword>
<feature type="transmembrane region" description="Helical" evidence="6">
    <location>
        <begin position="244"/>
        <end position="260"/>
    </location>
</feature>
<dbReference type="SUPFAM" id="SSF103481">
    <property type="entry name" value="Multidrug resistance efflux transporter EmrE"/>
    <property type="match status" value="2"/>
</dbReference>
<keyword evidence="3 6" id="KW-0812">Transmembrane</keyword>
<protein>
    <submittedName>
        <fullName evidence="8">Peptide ABC transporter ATP-binding protein</fullName>
    </submittedName>
</protein>
<feature type="transmembrane region" description="Helical" evidence="6">
    <location>
        <begin position="36"/>
        <end position="57"/>
    </location>
</feature>
<dbReference type="RefSeq" id="WP_204060626.1">
    <property type="nucleotide sequence ID" value="NZ_BAAAGP010000023.1"/>
</dbReference>
<dbReference type="InterPro" id="IPR000620">
    <property type="entry name" value="EamA_dom"/>
</dbReference>
<evidence type="ECO:0000256" key="2">
    <source>
        <dbReference type="ARBA" id="ARBA00007362"/>
    </source>
</evidence>
<reference evidence="8 9" key="1">
    <citation type="submission" date="2021-01" db="EMBL/GenBank/DDBJ databases">
        <title>Whole genome shotgun sequence of Microbispora corallina NBRC 16416.</title>
        <authorList>
            <person name="Komaki H."/>
            <person name="Tamura T."/>
        </authorList>
    </citation>
    <scope>NUCLEOTIDE SEQUENCE [LARGE SCALE GENOMIC DNA]</scope>
    <source>
        <strain evidence="8 9">NBRC 16416</strain>
    </source>
</reference>
<dbReference type="PANTHER" id="PTHR32322:SF2">
    <property type="entry name" value="EAMA DOMAIN-CONTAINING PROTEIN"/>
    <property type="match status" value="1"/>
</dbReference>
<feature type="domain" description="EamA" evidence="7">
    <location>
        <begin position="152"/>
        <end position="283"/>
    </location>
</feature>
<feature type="domain" description="EamA" evidence="7">
    <location>
        <begin position="16"/>
        <end position="140"/>
    </location>
</feature>
<comment type="similarity">
    <text evidence="2">Belongs to the EamA transporter family.</text>
</comment>
<proteinExistence type="inferred from homology"/>
<evidence type="ECO:0000256" key="5">
    <source>
        <dbReference type="ARBA" id="ARBA00023136"/>
    </source>
</evidence>
<dbReference type="InterPro" id="IPR050638">
    <property type="entry name" value="AA-Vitamin_Transporters"/>
</dbReference>
<evidence type="ECO:0000256" key="3">
    <source>
        <dbReference type="ARBA" id="ARBA00022692"/>
    </source>
</evidence>
<name>A0ABQ4G8X9_9ACTN</name>
<sequence length="308" mass="31261">MTGRRVAEAAVPGAFVVLWSSAFVAGSIGLGAAPPLLLTLARFALAGVLLAVVALAARAPWPRGRALGHVVVAGLLLQAVQFGAFYTAMALGVSGAIAALVQGLHPVLTALLAVPLLGERVSARQWAGFALGAAGVTLAVAERVSSAAAAVLLCGAGLLGLSLGTLYQKRFCPRMDLRSGQAVQLLAAVPVIGLLTVTLEHPRVTAWAPFTGAVLWLALVNSIGAFTLLYLLLRRSQASRASSLFFLTPSVTAVMAWALLHQPLSALAVAGLVLSGAGVALATRAPRAEAGSAPVRPPAGVSRERSAA</sequence>
<dbReference type="Proteomes" id="UP000603904">
    <property type="component" value="Unassembled WGS sequence"/>
</dbReference>
<feature type="transmembrane region" description="Helical" evidence="6">
    <location>
        <begin position="147"/>
        <end position="167"/>
    </location>
</feature>
<dbReference type="PANTHER" id="PTHR32322">
    <property type="entry name" value="INNER MEMBRANE TRANSPORTER"/>
    <property type="match status" value="1"/>
</dbReference>
<feature type="transmembrane region" description="Helical" evidence="6">
    <location>
        <begin position="210"/>
        <end position="232"/>
    </location>
</feature>
<feature type="transmembrane region" description="Helical" evidence="6">
    <location>
        <begin position="69"/>
        <end position="89"/>
    </location>
</feature>
<dbReference type="InterPro" id="IPR037185">
    <property type="entry name" value="EmrE-like"/>
</dbReference>
<accession>A0ABQ4G8X9</accession>
<evidence type="ECO:0000256" key="6">
    <source>
        <dbReference type="SAM" id="Phobius"/>
    </source>
</evidence>
<organism evidence="8 9">
    <name type="scientific">Microbispora corallina</name>
    <dbReference type="NCBI Taxonomy" id="83302"/>
    <lineage>
        <taxon>Bacteria</taxon>
        <taxon>Bacillati</taxon>
        <taxon>Actinomycetota</taxon>
        <taxon>Actinomycetes</taxon>
        <taxon>Streptosporangiales</taxon>
        <taxon>Streptosporangiaceae</taxon>
        <taxon>Microbispora</taxon>
    </lineage>
</organism>
<evidence type="ECO:0000256" key="1">
    <source>
        <dbReference type="ARBA" id="ARBA00004141"/>
    </source>
</evidence>
<comment type="subcellular location">
    <subcellularLocation>
        <location evidence="1">Membrane</location>
        <topology evidence="1">Multi-pass membrane protein</topology>
    </subcellularLocation>
</comment>
<evidence type="ECO:0000313" key="8">
    <source>
        <dbReference type="EMBL" id="GIH43541.1"/>
    </source>
</evidence>
<feature type="transmembrane region" description="Helical" evidence="6">
    <location>
        <begin position="95"/>
        <end position="114"/>
    </location>
</feature>
<dbReference type="GO" id="GO:0005524">
    <property type="term" value="F:ATP binding"/>
    <property type="evidence" value="ECO:0007669"/>
    <property type="project" value="UniProtKB-KW"/>
</dbReference>
<keyword evidence="9" id="KW-1185">Reference proteome</keyword>